<sequence length="69" mass="7615">MPTNLSPIESEFATVEEAEAHDRWFCAEVEAALREADAPGAVFIPHDEVMADMETIIREAELKLAAKLS</sequence>
<dbReference type="EMBL" id="PNYA01000002">
    <property type="protein sequence ID" value="PMS23307.1"/>
    <property type="molecule type" value="Genomic_DNA"/>
</dbReference>
<reference evidence="2 3" key="1">
    <citation type="submission" date="2018-01" db="EMBL/GenBank/DDBJ databases">
        <title>Whole genome analyses suggest that Burkholderia sensu lato contains two further novel genera in the rhizoxinica-symbiotica group Mycetohabitans gen. nov., and Trinickia gen. nov.: implications for the evolution of diazotrophy and nodulation in the Burkholderiaceae.</title>
        <authorList>
            <person name="Estrada-de los Santos P."/>
            <person name="Palmer M."/>
            <person name="Chavez-Ramirez B."/>
            <person name="Beukes C."/>
            <person name="Steenkamp E.T."/>
            <person name="Hirsch A.M."/>
            <person name="Manyaka P."/>
            <person name="Maluk M."/>
            <person name="Lafos M."/>
            <person name="Crook M."/>
            <person name="Gross E."/>
            <person name="Simon M.F."/>
            <person name="Bueno dos Reis Junior F."/>
            <person name="Poole P.S."/>
            <person name="Venter S.N."/>
            <person name="James E.K."/>
        </authorList>
    </citation>
    <scope>NUCLEOTIDE SEQUENCE [LARGE SCALE GENOMIC DNA]</scope>
    <source>
        <strain evidence="2 3">GIMN1.004</strain>
    </source>
</reference>
<dbReference type="RefSeq" id="WP_102643996.1">
    <property type="nucleotide sequence ID" value="NZ_PNYA01000002.1"/>
</dbReference>
<dbReference type="Proteomes" id="UP000235616">
    <property type="component" value="Unassembled WGS sequence"/>
</dbReference>
<organism evidence="2 3">
    <name type="scientific">Trinickia dabaoshanensis</name>
    <dbReference type="NCBI Taxonomy" id="564714"/>
    <lineage>
        <taxon>Bacteria</taxon>
        <taxon>Pseudomonadati</taxon>
        <taxon>Pseudomonadota</taxon>
        <taxon>Betaproteobacteria</taxon>
        <taxon>Burkholderiales</taxon>
        <taxon>Burkholderiaceae</taxon>
        <taxon>Trinickia</taxon>
    </lineage>
</organism>
<dbReference type="Pfam" id="PF21217">
    <property type="entry name" value="PaaA2"/>
    <property type="match status" value="1"/>
</dbReference>
<comment type="caution">
    <text evidence="2">The sequence shown here is derived from an EMBL/GenBank/DDBJ whole genome shotgun (WGS) entry which is preliminary data.</text>
</comment>
<dbReference type="InterPro" id="IPR048851">
    <property type="entry name" value="PaaA2_dom"/>
</dbReference>
<dbReference type="AlphaFoldDB" id="A0A2N7W1M2"/>
<accession>A0A2N7W1M2</accession>
<dbReference type="Gene3D" id="6.20.450.20">
    <property type="match status" value="1"/>
</dbReference>
<keyword evidence="3" id="KW-1185">Reference proteome</keyword>
<name>A0A2N7W1M2_9BURK</name>
<evidence type="ECO:0000259" key="1">
    <source>
        <dbReference type="Pfam" id="PF21217"/>
    </source>
</evidence>
<evidence type="ECO:0000313" key="3">
    <source>
        <dbReference type="Proteomes" id="UP000235616"/>
    </source>
</evidence>
<proteinExistence type="predicted"/>
<dbReference type="OrthoDB" id="1666683at2"/>
<protein>
    <submittedName>
        <fullName evidence="2">Stability determinant</fullName>
    </submittedName>
</protein>
<gene>
    <name evidence="2" type="ORF">C0Z18_02505</name>
</gene>
<feature type="domain" description="Stability determinant" evidence="1">
    <location>
        <begin position="16"/>
        <end position="51"/>
    </location>
</feature>
<evidence type="ECO:0000313" key="2">
    <source>
        <dbReference type="EMBL" id="PMS23307.1"/>
    </source>
</evidence>